<comment type="caution">
    <text evidence="12">The sequence shown here is derived from an EMBL/GenBank/DDBJ whole genome shotgun (WGS) entry which is preliminary data.</text>
</comment>
<evidence type="ECO:0000256" key="5">
    <source>
        <dbReference type="ARBA" id="ARBA00022741"/>
    </source>
</evidence>
<dbReference type="Gene3D" id="3.40.1110.10">
    <property type="entry name" value="Calcium-transporting ATPase, cytoplasmic domain N"/>
    <property type="match status" value="1"/>
</dbReference>
<evidence type="ECO:0000256" key="7">
    <source>
        <dbReference type="ARBA" id="ARBA00022967"/>
    </source>
</evidence>
<dbReference type="PANTHER" id="PTHR43520">
    <property type="entry name" value="ATP7, ISOFORM B"/>
    <property type="match status" value="1"/>
</dbReference>
<dbReference type="RefSeq" id="WP_380071890.1">
    <property type="nucleotide sequence ID" value="NZ_JBHRTO010000001.1"/>
</dbReference>
<proteinExistence type="inferred from homology"/>
<keyword evidence="5 10" id="KW-0547">Nucleotide-binding</keyword>
<evidence type="ECO:0000256" key="1">
    <source>
        <dbReference type="ARBA" id="ARBA00004127"/>
    </source>
</evidence>
<keyword evidence="10" id="KW-1003">Cell membrane</keyword>
<feature type="domain" description="HMA" evidence="11">
    <location>
        <begin position="6"/>
        <end position="71"/>
    </location>
</feature>
<dbReference type="Pfam" id="PF00702">
    <property type="entry name" value="Hydrolase"/>
    <property type="match status" value="1"/>
</dbReference>
<feature type="transmembrane region" description="Helical" evidence="10">
    <location>
        <begin position="127"/>
        <end position="145"/>
    </location>
</feature>
<dbReference type="InterPro" id="IPR017969">
    <property type="entry name" value="Heavy-metal-associated_CS"/>
</dbReference>
<dbReference type="InterPro" id="IPR001757">
    <property type="entry name" value="P_typ_ATPase"/>
</dbReference>
<dbReference type="InterPro" id="IPR006121">
    <property type="entry name" value="HMA_dom"/>
</dbReference>
<comment type="subcellular location">
    <subcellularLocation>
        <location evidence="10">Cell membrane</location>
    </subcellularLocation>
    <subcellularLocation>
        <location evidence="1">Endomembrane system</location>
        <topology evidence="1">Multi-pass membrane protein</topology>
    </subcellularLocation>
</comment>
<feature type="transmembrane region" description="Helical" evidence="10">
    <location>
        <begin position="677"/>
        <end position="700"/>
    </location>
</feature>
<keyword evidence="9 10" id="KW-0472">Membrane</keyword>
<dbReference type="NCBIfam" id="TIGR01512">
    <property type="entry name" value="ATPase-IB2_Cd"/>
    <property type="match status" value="1"/>
</dbReference>
<comment type="similarity">
    <text evidence="2 10">Belongs to the cation transport ATPase (P-type) (TC 3.A.3) family. Type IB subfamily.</text>
</comment>
<dbReference type="NCBIfam" id="TIGR01525">
    <property type="entry name" value="ATPase-IB_hvy"/>
    <property type="match status" value="1"/>
</dbReference>
<dbReference type="InterPro" id="IPR059000">
    <property type="entry name" value="ATPase_P-type_domA"/>
</dbReference>
<keyword evidence="3 10" id="KW-0812">Transmembrane</keyword>
<feature type="transmembrane region" description="Helical" evidence="10">
    <location>
        <begin position="380"/>
        <end position="401"/>
    </location>
</feature>
<dbReference type="InterPro" id="IPR036163">
    <property type="entry name" value="HMA_dom_sf"/>
</dbReference>
<evidence type="ECO:0000256" key="4">
    <source>
        <dbReference type="ARBA" id="ARBA00022723"/>
    </source>
</evidence>
<dbReference type="PROSITE" id="PS50846">
    <property type="entry name" value="HMA_2"/>
    <property type="match status" value="1"/>
</dbReference>
<dbReference type="Gene3D" id="3.30.70.100">
    <property type="match status" value="1"/>
</dbReference>
<evidence type="ECO:0000256" key="8">
    <source>
        <dbReference type="ARBA" id="ARBA00022989"/>
    </source>
</evidence>
<evidence type="ECO:0000259" key="11">
    <source>
        <dbReference type="PROSITE" id="PS50846"/>
    </source>
</evidence>
<protein>
    <submittedName>
        <fullName evidence="12">Heavy metal translocating P-type ATPase</fullName>
    </submittedName>
</protein>
<dbReference type="CDD" id="cd02094">
    <property type="entry name" value="P-type_ATPase_Cu-like"/>
    <property type="match status" value="1"/>
</dbReference>
<dbReference type="NCBIfam" id="TIGR01494">
    <property type="entry name" value="ATPase_P-type"/>
    <property type="match status" value="1"/>
</dbReference>
<feature type="transmembrane region" description="Helical" evidence="10">
    <location>
        <begin position="165"/>
        <end position="187"/>
    </location>
</feature>
<dbReference type="CDD" id="cd00371">
    <property type="entry name" value="HMA"/>
    <property type="match status" value="1"/>
</dbReference>
<dbReference type="PRINTS" id="PR00119">
    <property type="entry name" value="CATATPASE"/>
</dbReference>
<feature type="transmembrane region" description="Helical" evidence="10">
    <location>
        <begin position="706"/>
        <end position="724"/>
    </location>
</feature>
<dbReference type="InterPro" id="IPR023298">
    <property type="entry name" value="ATPase_P-typ_TM_dom_sf"/>
</dbReference>
<dbReference type="InterPro" id="IPR027256">
    <property type="entry name" value="P-typ_ATPase_IB"/>
</dbReference>
<dbReference type="SUPFAM" id="SSF55008">
    <property type="entry name" value="HMA, heavy metal-associated domain"/>
    <property type="match status" value="1"/>
</dbReference>
<dbReference type="SFLD" id="SFLDF00027">
    <property type="entry name" value="p-type_atpase"/>
    <property type="match status" value="1"/>
</dbReference>
<keyword evidence="13" id="KW-1185">Reference proteome</keyword>
<dbReference type="InterPro" id="IPR023299">
    <property type="entry name" value="ATPase_P-typ_cyto_dom_N"/>
</dbReference>
<dbReference type="PANTHER" id="PTHR43520:SF8">
    <property type="entry name" value="P-TYPE CU(+) TRANSPORTER"/>
    <property type="match status" value="1"/>
</dbReference>
<evidence type="ECO:0000256" key="2">
    <source>
        <dbReference type="ARBA" id="ARBA00006024"/>
    </source>
</evidence>
<evidence type="ECO:0000313" key="12">
    <source>
        <dbReference type="EMBL" id="MFC3180260.1"/>
    </source>
</evidence>
<dbReference type="Proteomes" id="UP001595547">
    <property type="component" value="Unassembled WGS sequence"/>
</dbReference>
<dbReference type="Gene3D" id="3.40.50.1000">
    <property type="entry name" value="HAD superfamily/HAD-like"/>
    <property type="match status" value="1"/>
</dbReference>
<dbReference type="InterPro" id="IPR008250">
    <property type="entry name" value="ATPase_P-typ_transduc_dom_A_sf"/>
</dbReference>
<dbReference type="SUPFAM" id="SSF81665">
    <property type="entry name" value="Calcium ATPase, transmembrane domain M"/>
    <property type="match status" value="1"/>
</dbReference>
<accession>A0ABV7IUT2</accession>
<gene>
    <name evidence="12" type="ORF">ACFOGH_04600</name>
</gene>
<dbReference type="InterPro" id="IPR044492">
    <property type="entry name" value="P_typ_ATPase_HD_dom"/>
</dbReference>
<dbReference type="InterPro" id="IPR018303">
    <property type="entry name" value="ATPase_P-typ_P_site"/>
</dbReference>
<keyword evidence="4 10" id="KW-0479">Metal-binding</keyword>
<evidence type="ECO:0000256" key="6">
    <source>
        <dbReference type="ARBA" id="ARBA00022840"/>
    </source>
</evidence>
<evidence type="ECO:0000313" key="13">
    <source>
        <dbReference type="Proteomes" id="UP001595547"/>
    </source>
</evidence>
<sequence>MDRVARKIDLSVEGMTCAACTGRVERVLKAQVGVLDAVANLATRRAEVTVSQAVDPALLAAAVTKAGFAAMPLAQAVAHDPVAEQRALWRLTLWAAVLTLPVFVVEMGGHVIPGFHMALHGFIAPPALWLAEFVLVTLVLFGPGWRFFRKGLPALLRGGPDMNSLVALGSGAAWAYSSVVTFAPALIPAASRAVYFEAAAVIVTLILLGRSLEARARGQAGAAIARLVKLAPKTARKLVAGVVQEVAVETLLPGDQVQIRPGERIPADGLVVSGQSSVDESMLTGEPLAQEKQAGARLTAGTVNATGAMVMQITEVGRATVLAQIIAMVEAAQGGKLPVQALVDRITLWFVPVVMAVAALTVLVWLVVGPGGAEALVAGVSVLIIACPCAMGLAVPVSILVGTGRAAELGVLFRKGEALQRLETVQIVAFDKTGTLTMGRPVVQSVVGADETLAIAAAVEAVSEHPLAAAVVAEAARAGVTVAAVDGFQAVPGQGARAILGGVAVSVGSARMFAAIDPQLAAQAVEAQAVGHGVLFVGREGAAIGLITVADPIKPSAAAAVAALQAAGLRVAMVSGDAEATAQAVARQLGIADVHAGVLPKGKAAVIAGLGAGVAFVGDGINDAPALAAAEVGIAMGTGTDVAIEAGDVVLMTGDPVGVVRALQISRATMRNIRQNLTWAFGYNAALVPVAAGVLVPFGGPQLSPMLAAGAMALSSVFVLFNALRLRRFKGVPR</sequence>
<feature type="transmembrane region" description="Helical" evidence="10">
    <location>
        <begin position="193"/>
        <end position="209"/>
    </location>
</feature>
<dbReference type="SFLD" id="SFLDG00002">
    <property type="entry name" value="C1.7:_P-type_atpase_like"/>
    <property type="match status" value="1"/>
</dbReference>
<keyword evidence="7" id="KW-1278">Translocase</keyword>
<dbReference type="PRINTS" id="PR00943">
    <property type="entry name" value="CUATPASE"/>
</dbReference>
<dbReference type="SFLD" id="SFLDS00003">
    <property type="entry name" value="Haloacid_Dehalogenase"/>
    <property type="match status" value="1"/>
</dbReference>
<evidence type="ECO:0000256" key="3">
    <source>
        <dbReference type="ARBA" id="ARBA00022692"/>
    </source>
</evidence>
<dbReference type="InterPro" id="IPR036412">
    <property type="entry name" value="HAD-like_sf"/>
</dbReference>
<dbReference type="EMBL" id="JBHRTO010000001">
    <property type="protein sequence ID" value="MFC3180260.1"/>
    <property type="molecule type" value="Genomic_DNA"/>
</dbReference>
<dbReference type="InterPro" id="IPR023214">
    <property type="entry name" value="HAD_sf"/>
</dbReference>
<keyword evidence="6 10" id="KW-0067">ATP-binding</keyword>
<feature type="transmembrane region" description="Helical" evidence="10">
    <location>
        <begin position="346"/>
        <end position="368"/>
    </location>
</feature>
<feature type="transmembrane region" description="Helical" evidence="10">
    <location>
        <begin position="93"/>
        <end position="115"/>
    </location>
</feature>
<reference evidence="13" key="1">
    <citation type="journal article" date="2019" name="Int. J. Syst. Evol. Microbiol.">
        <title>The Global Catalogue of Microorganisms (GCM) 10K type strain sequencing project: providing services to taxonomists for standard genome sequencing and annotation.</title>
        <authorList>
            <consortium name="The Broad Institute Genomics Platform"/>
            <consortium name="The Broad Institute Genome Sequencing Center for Infectious Disease"/>
            <person name="Wu L."/>
            <person name="Ma J."/>
        </authorList>
    </citation>
    <scope>NUCLEOTIDE SEQUENCE [LARGE SCALE GENOMIC DNA]</scope>
    <source>
        <strain evidence="13">KCTC 52039</strain>
    </source>
</reference>
<evidence type="ECO:0000256" key="10">
    <source>
        <dbReference type="RuleBase" id="RU362081"/>
    </source>
</evidence>
<dbReference type="Gene3D" id="2.70.150.10">
    <property type="entry name" value="Calcium-transporting ATPase, cytoplasmic transduction domain A"/>
    <property type="match status" value="1"/>
</dbReference>
<dbReference type="PROSITE" id="PS01047">
    <property type="entry name" value="HMA_1"/>
    <property type="match status" value="1"/>
</dbReference>
<keyword evidence="8 10" id="KW-1133">Transmembrane helix</keyword>
<dbReference type="Pfam" id="PF00403">
    <property type="entry name" value="HMA"/>
    <property type="match status" value="1"/>
</dbReference>
<dbReference type="PROSITE" id="PS01229">
    <property type="entry name" value="COF_2"/>
    <property type="match status" value="1"/>
</dbReference>
<name>A0ABV7IUT2_9RHOB</name>
<organism evidence="12 13">
    <name type="scientific">Cypionkella sinensis</name>
    <dbReference type="NCBI Taxonomy" id="1756043"/>
    <lineage>
        <taxon>Bacteria</taxon>
        <taxon>Pseudomonadati</taxon>
        <taxon>Pseudomonadota</taxon>
        <taxon>Alphaproteobacteria</taxon>
        <taxon>Rhodobacterales</taxon>
        <taxon>Paracoccaceae</taxon>
        <taxon>Cypionkella</taxon>
    </lineage>
</organism>
<dbReference type="PROSITE" id="PS00154">
    <property type="entry name" value="ATPASE_E1_E2"/>
    <property type="match status" value="1"/>
</dbReference>
<dbReference type="SUPFAM" id="SSF81653">
    <property type="entry name" value="Calcium ATPase, transduction domain A"/>
    <property type="match status" value="1"/>
</dbReference>
<evidence type="ECO:0000256" key="9">
    <source>
        <dbReference type="ARBA" id="ARBA00023136"/>
    </source>
</evidence>
<dbReference type="Pfam" id="PF00122">
    <property type="entry name" value="E1-E2_ATPase"/>
    <property type="match status" value="1"/>
</dbReference>
<dbReference type="SUPFAM" id="SSF56784">
    <property type="entry name" value="HAD-like"/>
    <property type="match status" value="1"/>
</dbReference>
<dbReference type="NCBIfam" id="TIGR01511">
    <property type="entry name" value="ATPase-IB1_Cu"/>
    <property type="match status" value="1"/>
</dbReference>